<proteinExistence type="predicted"/>
<accession>A0A5B0Q614</accession>
<evidence type="ECO:0000313" key="2">
    <source>
        <dbReference type="Proteomes" id="UP000324748"/>
    </source>
</evidence>
<reference evidence="1 2" key="1">
    <citation type="submission" date="2019-05" db="EMBL/GenBank/DDBJ databases">
        <title>Emergence of the Ug99 lineage of the wheat stem rust pathogen through somatic hybridization.</title>
        <authorList>
            <person name="Li F."/>
            <person name="Upadhyaya N.M."/>
            <person name="Sperschneider J."/>
            <person name="Matny O."/>
            <person name="Nguyen-Phuc H."/>
            <person name="Mago R."/>
            <person name="Raley C."/>
            <person name="Miller M.E."/>
            <person name="Silverstein K.A.T."/>
            <person name="Henningsen E."/>
            <person name="Hirsch C.D."/>
            <person name="Visser B."/>
            <person name="Pretorius Z.A."/>
            <person name="Steffenson B.J."/>
            <person name="Schwessinger B."/>
            <person name="Dodds P.N."/>
            <person name="Figueroa M."/>
        </authorList>
    </citation>
    <scope>NUCLEOTIDE SEQUENCE [LARGE SCALE GENOMIC DNA]</scope>
    <source>
        <strain evidence="1">21-0</strain>
    </source>
</reference>
<keyword evidence="2" id="KW-1185">Reference proteome</keyword>
<evidence type="ECO:0000313" key="1">
    <source>
        <dbReference type="EMBL" id="KAA1108621.1"/>
    </source>
</evidence>
<gene>
    <name evidence="1" type="ORF">PGT21_019480</name>
</gene>
<dbReference type="AlphaFoldDB" id="A0A5B0Q614"/>
<organism evidence="1 2">
    <name type="scientific">Puccinia graminis f. sp. tritici</name>
    <dbReference type="NCBI Taxonomy" id="56615"/>
    <lineage>
        <taxon>Eukaryota</taxon>
        <taxon>Fungi</taxon>
        <taxon>Dikarya</taxon>
        <taxon>Basidiomycota</taxon>
        <taxon>Pucciniomycotina</taxon>
        <taxon>Pucciniomycetes</taxon>
        <taxon>Pucciniales</taxon>
        <taxon>Pucciniaceae</taxon>
        <taxon>Puccinia</taxon>
    </lineage>
</organism>
<comment type="caution">
    <text evidence="1">The sequence shown here is derived from an EMBL/GenBank/DDBJ whole genome shotgun (WGS) entry which is preliminary data.</text>
</comment>
<protein>
    <submittedName>
        <fullName evidence="1">Uncharacterized protein</fullName>
    </submittedName>
</protein>
<name>A0A5B0Q614_PUCGR</name>
<dbReference type="EMBL" id="VSWC01000028">
    <property type="protein sequence ID" value="KAA1108621.1"/>
    <property type="molecule type" value="Genomic_DNA"/>
</dbReference>
<sequence>MLGRRDSRDAPCIYIRSRTSCFHTHNEPVDDNLRANTGDAGNDVPVTILLGERYCADRVAEAEDSSLASIHRGADQASIPIGDGRLRAGILP</sequence>
<dbReference type="Proteomes" id="UP000324748">
    <property type="component" value="Unassembled WGS sequence"/>
</dbReference>